<organism evidence="3 4">
    <name type="scientific">Amycolatopsis lexingtonensis</name>
    <dbReference type="NCBI Taxonomy" id="218822"/>
    <lineage>
        <taxon>Bacteria</taxon>
        <taxon>Bacillati</taxon>
        <taxon>Actinomycetota</taxon>
        <taxon>Actinomycetes</taxon>
        <taxon>Pseudonocardiales</taxon>
        <taxon>Pseudonocardiaceae</taxon>
        <taxon>Amycolatopsis</taxon>
    </lineage>
</organism>
<dbReference type="InterPro" id="IPR024412">
    <property type="entry name" value="Lsr2_dim_dom"/>
</dbReference>
<dbReference type="Gene3D" id="3.30.60.230">
    <property type="entry name" value="Lsr2, dimerization domain"/>
    <property type="match status" value="1"/>
</dbReference>
<evidence type="ECO:0000256" key="1">
    <source>
        <dbReference type="SAM" id="MobiDB-lite"/>
    </source>
</evidence>
<evidence type="ECO:0000313" key="4">
    <source>
        <dbReference type="Proteomes" id="UP000631670"/>
    </source>
</evidence>
<evidence type="ECO:0000313" key="3">
    <source>
        <dbReference type="EMBL" id="MBE1494141.1"/>
    </source>
</evidence>
<dbReference type="InterPro" id="IPR042261">
    <property type="entry name" value="Lsr2-like_dimerization"/>
</dbReference>
<feature type="domain" description="Lsr2 dimerization" evidence="2">
    <location>
        <begin position="1"/>
        <end position="49"/>
    </location>
</feature>
<dbReference type="Proteomes" id="UP000631670">
    <property type="component" value="Unassembled WGS sequence"/>
</dbReference>
<accession>A0ABR9HT90</accession>
<sequence length="49" mass="5272">MAKRISIEISDDTDGSRADQTVPFGLDGVTYEIDLSNANVSALRTAMEP</sequence>
<gene>
    <name evidence="3" type="ORF">H4696_001241</name>
</gene>
<dbReference type="RefSeq" id="WP_211299782.1">
    <property type="nucleotide sequence ID" value="NZ_JADBEG010000001.1"/>
</dbReference>
<comment type="caution">
    <text evidence="3">The sequence shown here is derived from an EMBL/GenBank/DDBJ whole genome shotgun (WGS) entry which is preliminary data.</text>
</comment>
<reference evidence="3 4" key="1">
    <citation type="submission" date="2020-10" db="EMBL/GenBank/DDBJ databases">
        <title>Sequencing the genomes of 1000 actinobacteria strains.</title>
        <authorList>
            <person name="Klenk H.-P."/>
        </authorList>
    </citation>
    <scope>NUCLEOTIDE SEQUENCE [LARGE SCALE GENOMIC DNA]</scope>
    <source>
        <strain evidence="3 4">DSM 44653</strain>
    </source>
</reference>
<keyword evidence="4" id="KW-1185">Reference proteome</keyword>
<protein>
    <recommendedName>
        <fullName evidence="2">Lsr2 dimerization domain-containing protein</fullName>
    </recommendedName>
</protein>
<dbReference type="Pfam" id="PF11774">
    <property type="entry name" value="Lsr2"/>
    <property type="match status" value="1"/>
</dbReference>
<feature type="region of interest" description="Disordered" evidence="1">
    <location>
        <begin position="1"/>
        <end position="20"/>
    </location>
</feature>
<dbReference type="EMBL" id="JADBEG010000001">
    <property type="protein sequence ID" value="MBE1494141.1"/>
    <property type="molecule type" value="Genomic_DNA"/>
</dbReference>
<evidence type="ECO:0000259" key="2">
    <source>
        <dbReference type="Pfam" id="PF11774"/>
    </source>
</evidence>
<proteinExistence type="predicted"/>
<name>A0ABR9HT90_9PSEU</name>